<dbReference type="PANTHER" id="PTHR12526">
    <property type="entry name" value="GLYCOSYLTRANSFERASE"/>
    <property type="match status" value="1"/>
</dbReference>
<feature type="domain" description="Glycosyltransferase subfamily 4-like N-terminal" evidence="1">
    <location>
        <begin position="14"/>
        <end position="176"/>
    </location>
</feature>
<dbReference type="SUPFAM" id="SSF53756">
    <property type="entry name" value="UDP-Glycosyltransferase/glycogen phosphorylase"/>
    <property type="match status" value="1"/>
</dbReference>
<dbReference type="OrthoDB" id="9777346at2"/>
<dbReference type="Gene3D" id="3.40.50.2000">
    <property type="entry name" value="Glycogen Phosphorylase B"/>
    <property type="match status" value="2"/>
</dbReference>
<dbReference type="Pfam" id="PF13439">
    <property type="entry name" value="Glyco_transf_4"/>
    <property type="match status" value="1"/>
</dbReference>
<accession>A0A1I1NSH6</accession>
<evidence type="ECO:0000313" key="2">
    <source>
        <dbReference type="EMBL" id="SFC96680.1"/>
    </source>
</evidence>
<dbReference type="EMBL" id="FOMJ01000001">
    <property type="protein sequence ID" value="SFC96680.1"/>
    <property type="molecule type" value="Genomic_DNA"/>
</dbReference>
<name>A0A1I1NSH6_9GAMM</name>
<dbReference type="STRING" id="1123397.SAMN05660831_00267"/>
<dbReference type="Proteomes" id="UP000198611">
    <property type="component" value="Unassembled WGS sequence"/>
</dbReference>
<dbReference type="RefSeq" id="WP_159432984.1">
    <property type="nucleotide sequence ID" value="NZ_FOMJ01000001.1"/>
</dbReference>
<evidence type="ECO:0000259" key="1">
    <source>
        <dbReference type="Pfam" id="PF13439"/>
    </source>
</evidence>
<evidence type="ECO:0000313" key="3">
    <source>
        <dbReference type="Proteomes" id="UP000198611"/>
    </source>
</evidence>
<sequence length="380" mass="41161">MAEKVLHVITGLNIGGAERALYNILAGGLVERFDSAVLALGDTGAFEERLRGLGIPVHALGMRPGMPNPLSLLHLRRVVRKIQPDLIQGWMYHGNLAASAATAVTSGSSPVVWNVRHSLYDLDDEKRSTQWVIRAGRCLSSRPEAVIYNSRLAREQHEAFGFASARGRVIPNGFEVSALGPDADLRARMRQAIGISYGAIVVGHVARFHPMKDHVGFLRASVAVARAVPRVHFLLAGREVYADNPELTGIVPAELMGRFHFLGGRDDVPDLMRVMDVFCTSSAWGEAFPNVIGEAMASEVPCVVTDVGDSAEIVGDTGMVVQPRNEKSLEKALRAMLEKPDEERRAMGKAARSRVVDQYALSAIVDAYSGVYEGLLGGCK</sequence>
<dbReference type="InterPro" id="IPR028098">
    <property type="entry name" value="Glyco_trans_4-like_N"/>
</dbReference>
<gene>
    <name evidence="2" type="ORF">SAMN05660831_00267</name>
</gene>
<dbReference type="AlphaFoldDB" id="A0A1I1NSH6"/>
<keyword evidence="2" id="KW-0808">Transferase</keyword>
<protein>
    <submittedName>
        <fullName evidence="2">Glycosyltransferase involved in cell wall bisynthesis</fullName>
    </submittedName>
</protein>
<organism evidence="2 3">
    <name type="scientific">Thiohalospira halophila DSM 15071</name>
    <dbReference type="NCBI Taxonomy" id="1123397"/>
    <lineage>
        <taxon>Bacteria</taxon>
        <taxon>Pseudomonadati</taxon>
        <taxon>Pseudomonadota</taxon>
        <taxon>Gammaproteobacteria</taxon>
        <taxon>Thiohalospirales</taxon>
        <taxon>Thiohalospiraceae</taxon>
        <taxon>Thiohalospira</taxon>
    </lineage>
</organism>
<reference evidence="2 3" key="1">
    <citation type="submission" date="2016-10" db="EMBL/GenBank/DDBJ databases">
        <authorList>
            <person name="de Groot N.N."/>
        </authorList>
    </citation>
    <scope>NUCLEOTIDE SEQUENCE [LARGE SCALE GENOMIC DNA]</scope>
    <source>
        <strain evidence="2 3">HL3</strain>
    </source>
</reference>
<keyword evidence="3" id="KW-1185">Reference proteome</keyword>
<dbReference type="Pfam" id="PF13692">
    <property type="entry name" value="Glyco_trans_1_4"/>
    <property type="match status" value="1"/>
</dbReference>
<dbReference type="GO" id="GO:0016757">
    <property type="term" value="F:glycosyltransferase activity"/>
    <property type="evidence" value="ECO:0007669"/>
    <property type="project" value="UniProtKB-ARBA"/>
</dbReference>
<proteinExistence type="predicted"/>